<proteinExistence type="predicted"/>
<keyword evidence="2" id="KW-0863">Zinc-finger</keyword>
<evidence type="ECO:0000256" key="2">
    <source>
        <dbReference type="ARBA" id="ARBA00022771"/>
    </source>
</evidence>
<name>A0ABR3HXZ5_LOXSC</name>
<dbReference type="Gene3D" id="2.20.25.240">
    <property type="match status" value="3"/>
</dbReference>
<sequence length="255" mass="29793">MALTSKCKSWSMSLTTKLKLITISSTGKQYIMRDGYTYYRHLAMKVGFRWSCTHSSRCNARIIVDDNGRVLSTNGEHLHPPPKFYVSVQIITLSSGKTCALYQGYTFFKHYQKKEGFSRWTCTAYSKCKSYIVLDRSLNLVSTSIAHTHEKKMLVFSAKETFKLMYLKHIWLLTDLSFITTVDDKCLFHYQGYLYTKAPYSKYRWRCINTNNCFVSMLVDNDGSLRKEPNFEHTHLPKRLVLTKTGKYLILKDRK</sequence>
<protein>
    <recommendedName>
        <fullName evidence="4">FLYWCH-type domain-containing protein</fullName>
    </recommendedName>
</protein>
<feature type="domain" description="FLYWCH-type" evidence="4">
    <location>
        <begin position="95"/>
        <end position="149"/>
    </location>
</feature>
<evidence type="ECO:0000313" key="5">
    <source>
        <dbReference type="EMBL" id="KAL0881440.1"/>
    </source>
</evidence>
<evidence type="ECO:0000259" key="4">
    <source>
        <dbReference type="Pfam" id="PF04500"/>
    </source>
</evidence>
<accession>A0ABR3HXZ5</accession>
<comment type="caution">
    <text evidence="5">The sequence shown here is derived from an EMBL/GenBank/DDBJ whole genome shotgun (WGS) entry which is preliminary data.</text>
</comment>
<organism evidence="5 6">
    <name type="scientific">Loxostege sticticalis</name>
    <name type="common">Beet webworm moth</name>
    <dbReference type="NCBI Taxonomy" id="481309"/>
    <lineage>
        <taxon>Eukaryota</taxon>
        <taxon>Metazoa</taxon>
        <taxon>Ecdysozoa</taxon>
        <taxon>Arthropoda</taxon>
        <taxon>Hexapoda</taxon>
        <taxon>Insecta</taxon>
        <taxon>Pterygota</taxon>
        <taxon>Neoptera</taxon>
        <taxon>Endopterygota</taxon>
        <taxon>Lepidoptera</taxon>
        <taxon>Glossata</taxon>
        <taxon>Ditrysia</taxon>
        <taxon>Pyraloidea</taxon>
        <taxon>Crambidae</taxon>
        <taxon>Pyraustinae</taxon>
        <taxon>Loxostege</taxon>
    </lineage>
</organism>
<evidence type="ECO:0000256" key="3">
    <source>
        <dbReference type="ARBA" id="ARBA00022833"/>
    </source>
</evidence>
<keyword evidence="1" id="KW-0479">Metal-binding</keyword>
<dbReference type="InterPro" id="IPR007588">
    <property type="entry name" value="Znf_FLYWCH"/>
</dbReference>
<dbReference type="Proteomes" id="UP001549920">
    <property type="component" value="Unassembled WGS sequence"/>
</dbReference>
<dbReference type="EMBL" id="JBEUOH010000011">
    <property type="protein sequence ID" value="KAL0881440.1"/>
    <property type="molecule type" value="Genomic_DNA"/>
</dbReference>
<dbReference type="Pfam" id="PF04500">
    <property type="entry name" value="FLYWCH"/>
    <property type="match status" value="2"/>
</dbReference>
<evidence type="ECO:0000256" key="1">
    <source>
        <dbReference type="ARBA" id="ARBA00022723"/>
    </source>
</evidence>
<reference evidence="5 6" key="1">
    <citation type="submission" date="2024-06" db="EMBL/GenBank/DDBJ databases">
        <title>A chromosome-level genome assembly of beet webworm, Loxostege sticticalis.</title>
        <authorList>
            <person name="Zhang Y."/>
        </authorList>
    </citation>
    <scope>NUCLEOTIDE SEQUENCE [LARGE SCALE GENOMIC DNA]</scope>
    <source>
        <strain evidence="5">AQ026</strain>
        <tissue evidence="5">Whole body</tissue>
    </source>
</reference>
<feature type="domain" description="FLYWCH-type" evidence="4">
    <location>
        <begin position="22"/>
        <end position="79"/>
    </location>
</feature>
<keyword evidence="3" id="KW-0862">Zinc</keyword>
<keyword evidence="6" id="KW-1185">Reference proteome</keyword>
<gene>
    <name evidence="5" type="ORF">ABMA27_001303</name>
</gene>
<evidence type="ECO:0000313" key="6">
    <source>
        <dbReference type="Proteomes" id="UP001549920"/>
    </source>
</evidence>